<proteinExistence type="inferred from homology"/>
<evidence type="ECO:0000259" key="10">
    <source>
        <dbReference type="Pfam" id="PF04290"/>
    </source>
</evidence>
<feature type="transmembrane region" description="Helical" evidence="9">
    <location>
        <begin position="139"/>
        <end position="163"/>
    </location>
</feature>
<evidence type="ECO:0000256" key="4">
    <source>
        <dbReference type="ARBA" id="ARBA00022519"/>
    </source>
</evidence>
<evidence type="ECO:0000256" key="8">
    <source>
        <dbReference type="ARBA" id="ARBA00038436"/>
    </source>
</evidence>
<comment type="subcellular location">
    <subcellularLocation>
        <location evidence="1 9">Cell inner membrane</location>
        <topology evidence="1 9">Multi-pass membrane protein</topology>
    </subcellularLocation>
</comment>
<feature type="domain" description="Tripartite ATP-independent periplasmic transporters DctQ component" evidence="10">
    <location>
        <begin position="36"/>
        <end position="160"/>
    </location>
</feature>
<evidence type="ECO:0000313" key="11">
    <source>
        <dbReference type="EMBL" id="PAT43750.1"/>
    </source>
</evidence>
<sequence length="182" mass="18991">MNQDLPDIPLVHARGLARVAEWLLDAVCVAALALLSGITSVDVVGRYVFNAPLQGAYESSELLLAVLVFAALPRVTWHRQHLAVGMIDGLLGHAGRRIQRVAVALVSALVLGTLAYYLWLHAAQLASYGDMSNALQLPIAPFAYAAACLSALAALAALLGLFVHAPGAPVQQQAAAPAGQKG</sequence>
<gene>
    <name evidence="11" type="ORF">CK621_02565</name>
</gene>
<dbReference type="GO" id="GO:0015740">
    <property type="term" value="P:C4-dicarboxylate transport"/>
    <property type="evidence" value="ECO:0007669"/>
    <property type="project" value="TreeGrafter"/>
</dbReference>
<feature type="transmembrane region" description="Helical" evidence="9">
    <location>
        <begin position="98"/>
        <end position="119"/>
    </location>
</feature>
<organism evidence="11 12">
    <name type="scientific">Vandammella animalimorsus</name>
    <dbReference type="NCBI Taxonomy" id="2029117"/>
    <lineage>
        <taxon>Bacteria</taxon>
        <taxon>Pseudomonadati</taxon>
        <taxon>Pseudomonadota</taxon>
        <taxon>Betaproteobacteria</taxon>
        <taxon>Burkholderiales</taxon>
        <taxon>Comamonadaceae</taxon>
        <taxon>Vandammella</taxon>
    </lineage>
</organism>
<evidence type="ECO:0000256" key="2">
    <source>
        <dbReference type="ARBA" id="ARBA00022448"/>
    </source>
</evidence>
<dbReference type="AlphaFoldDB" id="A0A2A2AYU6"/>
<comment type="caution">
    <text evidence="9">Lacks conserved residue(s) required for the propagation of feature annotation.</text>
</comment>
<dbReference type="RefSeq" id="WP_095551154.1">
    <property type="nucleotide sequence ID" value="NZ_NSJE01000003.1"/>
</dbReference>
<feature type="transmembrane region" description="Helical" evidence="9">
    <location>
        <begin position="22"/>
        <end position="41"/>
    </location>
</feature>
<dbReference type="Proteomes" id="UP000218439">
    <property type="component" value="Unassembled WGS sequence"/>
</dbReference>
<comment type="subunit">
    <text evidence="9">The complex comprises the extracytoplasmic solute receptor protein and the two transmembrane proteins.</text>
</comment>
<keyword evidence="6 9" id="KW-1133">Transmembrane helix</keyword>
<comment type="function">
    <text evidence="9">Part of the tripartite ATP-independent periplasmic (TRAP) transport system.</text>
</comment>
<dbReference type="GO" id="GO:0022857">
    <property type="term" value="F:transmembrane transporter activity"/>
    <property type="evidence" value="ECO:0007669"/>
    <property type="project" value="UniProtKB-UniRule"/>
</dbReference>
<comment type="similarity">
    <text evidence="8 9">Belongs to the TRAP transporter small permease family.</text>
</comment>
<evidence type="ECO:0000313" key="12">
    <source>
        <dbReference type="Proteomes" id="UP000218439"/>
    </source>
</evidence>
<keyword evidence="4 9" id="KW-0997">Cell inner membrane</keyword>
<dbReference type="InterPro" id="IPR007387">
    <property type="entry name" value="TRAP_DctQ"/>
</dbReference>
<comment type="caution">
    <text evidence="11">The sequence shown here is derived from an EMBL/GenBank/DDBJ whole genome shotgun (WGS) entry which is preliminary data.</text>
</comment>
<evidence type="ECO:0000256" key="5">
    <source>
        <dbReference type="ARBA" id="ARBA00022692"/>
    </source>
</evidence>
<evidence type="ECO:0000256" key="1">
    <source>
        <dbReference type="ARBA" id="ARBA00004429"/>
    </source>
</evidence>
<dbReference type="GO" id="GO:0005886">
    <property type="term" value="C:plasma membrane"/>
    <property type="evidence" value="ECO:0007669"/>
    <property type="project" value="UniProtKB-SubCell"/>
</dbReference>
<evidence type="ECO:0000256" key="6">
    <source>
        <dbReference type="ARBA" id="ARBA00022989"/>
    </source>
</evidence>
<reference evidence="11 12" key="1">
    <citation type="submission" date="2017-08" db="EMBL/GenBank/DDBJ databases">
        <title>WGS of Clinical strains of the CDC Group NO-1 linked to zoonotic infections in humans.</title>
        <authorList>
            <person name="Bernier A.-M."/>
            <person name="Bernard K."/>
        </authorList>
    </citation>
    <scope>NUCLEOTIDE SEQUENCE [LARGE SCALE GENOMIC DNA]</scope>
    <source>
        <strain evidence="11 12">NML120219</strain>
    </source>
</reference>
<keyword evidence="5 9" id="KW-0812">Transmembrane</keyword>
<dbReference type="InterPro" id="IPR055348">
    <property type="entry name" value="DctQ"/>
</dbReference>
<protein>
    <recommendedName>
        <fullName evidence="9">TRAP transporter small permease protein</fullName>
    </recommendedName>
</protein>
<dbReference type="EMBL" id="NSJE01000003">
    <property type="protein sequence ID" value="PAT43750.1"/>
    <property type="molecule type" value="Genomic_DNA"/>
</dbReference>
<keyword evidence="3" id="KW-1003">Cell membrane</keyword>
<keyword evidence="2 9" id="KW-0813">Transport</keyword>
<evidence type="ECO:0000256" key="9">
    <source>
        <dbReference type="RuleBase" id="RU369079"/>
    </source>
</evidence>
<evidence type="ECO:0000256" key="7">
    <source>
        <dbReference type="ARBA" id="ARBA00023136"/>
    </source>
</evidence>
<dbReference type="Pfam" id="PF04290">
    <property type="entry name" value="DctQ"/>
    <property type="match status" value="1"/>
</dbReference>
<accession>A0A2A2AYU6</accession>
<dbReference type="PANTHER" id="PTHR35011">
    <property type="entry name" value="2,3-DIKETO-L-GULONATE TRAP TRANSPORTER SMALL PERMEASE PROTEIN YIAM"/>
    <property type="match status" value="1"/>
</dbReference>
<evidence type="ECO:0000256" key="3">
    <source>
        <dbReference type="ARBA" id="ARBA00022475"/>
    </source>
</evidence>
<keyword evidence="7 9" id="KW-0472">Membrane</keyword>
<dbReference type="PANTHER" id="PTHR35011:SF2">
    <property type="entry name" value="2,3-DIKETO-L-GULONATE TRAP TRANSPORTER SMALL PERMEASE PROTEIN YIAM"/>
    <property type="match status" value="1"/>
</dbReference>
<name>A0A2A2AYU6_9BURK</name>